<feature type="region of interest" description="Disordered" evidence="1">
    <location>
        <begin position="110"/>
        <end position="132"/>
    </location>
</feature>
<dbReference type="AlphaFoldDB" id="A0A4Z1NLH8"/>
<name>A0A4Z1NLH8_9PEZI</name>
<reference evidence="2 3" key="1">
    <citation type="submission" date="2019-04" db="EMBL/GenBank/DDBJ databases">
        <title>High contiguity whole genome sequence and gene annotation resource for two Venturia nashicola isolates.</title>
        <authorList>
            <person name="Prokchorchik M."/>
            <person name="Won K."/>
            <person name="Lee Y."/>
            <person name="Choi E.D."/>
            <person name="Segonzac C."/>
            <person name="Sohn K.H."/>
        </authorList>
    </citation>
    <scope>NUCLEOTIDE SEQUENCE [LARGE SCALE GENOMIC DNA]</scope>
    <source>
        <strain evidence="2 3">PRI2</strain>
    </source>
</reference>
<organism evidence="2 3">
    <name type="scientific">Venturia nashicola</name>
    <dbReference type="NCBI Taxonomy" id="86259"/>
    <lineage>
        <taxon>Eukaryota</taxon>
        <taxon>Fungi</taxon>
        <taxon>Dikarya</taxon>
        <taxon>Ascomycota</taxon>
        <taxon>Pezizomycotina</taxon>
        <taxon>Dothideomycetes</taxon>
        <taxon>Pleosporomycetidae</taxon>
        <taxon>Venturiales</taxon>
        <taxon>Venturiaceae</taxon>
        <taxon>Venturia</taxon>
    </lineage>
</organism>
<evidence type="ECO:0000256" key="1">
    <source>
        <dbReference type="SAM" id="MobiDB-lite"/>
    </source>
</evidence>
<gene>
    <name evidence="2" type="ORF">E6O75_ATG11618</name>
</gene>
<dbReference type="EMBL" id="SNSC02000018">
    <property type="protein sequence ID" value="TID16500.1"/>
    <property type="molecule type" value="Genomic_DNA"/>
</dbReference>
<protein>
    <submittedName>
        <fullName evidence="2">Uncharacterized protein</fullName>
    </submittedName>
</protein>
<dbReference type="Proteomes" id="UP000298493">
    <property type="component" value="Unassembled WGS sequence"/>
</dbReference>
<feature type="compositionally biased region" description="Polar residues" evidence="1">
    <location>
        <begin position="118"/>
        <end position="132"/>
    </location>
</feature>
<sequence length="178" mass="19599">MISSCVCPLLVIEFSDIHSIVHLVYFRSLHFNCSGYGSWLSNQKHNSLPTVLNMAPAFQRAAPDIATYVYWVFDVERFPKPLQATYWPSNGLRHLRAAIAIPPPLHSSSSTPSWAGVPTQSSMAHHDTNTSQPGTTCLAELNKCCKCCMKLTAAPLFRWEDGIAPKPGISAARDEIGL</sequence>
<accession>A0A4Z1NLH8</accession>
<evidence type="ECO:0000313" key="3">
    <source>
        <dbReference type="Proteomes" id="UP000298493"/>
    </source>
</evidence>
<keyword evidence="3" id="KW-1185">Reference proteome</keyword>
<evidence type="ECO:0000313" key="2">
    <source>
        <dbReference type="EMBL" id="TID16500.1"/>
    </source>
</evidence>
<proteinExistence type="predicted"/>
<comment type="caution">
    <text evidence="2">The sequence shown here is derived from an EMBL/GenBank/DDBJ whole genome shotgun (WGS) entry which is preliminary data.</text>
</comment>